<accession>A0AAD5UNZ8</accession>
<evidence type="ECO:0000313" key="2">
    <source>
        <dbReference type="EMBL" id="KAJ3261728.1"/>
    </source>
</evidence>
<gene>
    <name evidence="2" type="ORF">HK103_004679</name>
</gene>
<organism evidence="2 3">
    <name type="scientific">Boothiomyces macroporosus</name>
    <dbReference type="NCBI Taxonomy" id="261099"/>
    <lineage>
        <taxon>Eukaryota</taxon>
        <taxon>Fungi</taxon>
        <taxon>Fungi incertae sedis</taxon>
        <taxon>Chytridiomycota</taxon>
        <taxon>Chytridiomycota incertae sedis</taxon>
        <taxon>Chytridiomycetes</taxon>
        <taxon>Rhizophydiales</taxon>
        <taxon>Terramycetaceae</taxon>
        <taxon>Boothiomyces</taxon>
    </lineage>
</organism>
<dbReference type="Proteomes" id="UP001210925">
    <property type="component" value="Unassembled WGS sequence"/>
</dbReference>
<dbReference type="AlphaFoldDB" id="A0AAD5UNZ8"/>
<evidence type="ECO:0000256" key="1">
    <source>
        <dbReference type="SAM" id="Coils"/>
    </source>
</evidence>
<sequence>MQNNLNEIKQKIAVKQLLSGQSLLYQHYTQEKISPGSNSLYDIPQNILDNYKEKTRQSVDLLLTDLYQFSFPGKPLDLAQLPGLYQYQIDSIAHLEQQVSQTEQDIIHEYNGYLMLAKEIMNRINTLTLETIQSDEIKEKLEYYTLIYQNIYLKQKVMETEILSTVDIDELKECGLLFDYYMDKIRGELKILNLKLRDYENLGSDFNAIVDEYSLLLQENQKLDRDLAELSRIK</sequence>
<evidence type="ECO:0000313" key="3">
    <source>
        <dbReference type="Proteomes" id="UP001210925"/>
    </source>
</evidence>
<keyword evidence="3" id="KW-1185">Reference proteome</keyword>
<name>A0AAD5UNZ8_9FUNG</name>
<reference evidence="2" key="1">
    <citation type="submission" date="2020-05" db="EMBL/GenBank/DDBJ databases">
        <title>Phylogenomic resolution of chytrid fungi.</title>
        <authorList>
            <person name="Stajich J.E."/>
            <person name="Amses K."/>
            <person name="Simmons R."/>
            <person name="Seto K."/>
            <person name="Myers J."/>
            <person name="Bonds A."/>
            <person name="Quandt C.A."/>
            <person name="Barry K."/>
            <person name="Liu P."/>
            <person name="Grigoriev I."/>
            <person name="Longcore J.E."/>
            <person name="James T.Y."/>
        </authorList>
    </citation>
    <scope>NUCLEOTIDE SEQUENCE</scope>
    <source>
        <strain evidence="2">PLAUS21</strain>
    </source>
</reference>
<comment type="caution">
    <text evidence="2">The sequence shown here is derived from an EMBL/GenBank/DDBJ whole genome shotgun (WGS) entry which is preliminary data.</text>
</comment>
<keyword evidence="1" id="KW-0175">Coiled coil</keyword>
<proteinExistence type="predicted"/>
<protein>
    <submittedName>
        <fullName evidence="2">Uncharacterized protein</fullName>
    </submittedName>
</protein>
<dbReference type="EMBL" id="JADGKB010000004">
    <property type="protein sequence ID" value="KAJ3261728.1"/>
    <property type="molecule type" value="Genomic_DNA"/>
</dbReference>
<feature type="coiled-coil region" evidence="1">
    <location>
        <begin position="182"/>
        <end position="233"/>
    </location>
</feature>